<accession>A0A232EMA0</accession>
<evidence type="ECO:0000313" key="1">
    <source>
        <dbReference type="EMBL" id="OXU19484.1"/>
    </source>
</evidence>
<organism evidence="1 2">
    <name type="scientific">Trichomalopsis sarcophagae</name>
    <dbReference type="NCBI Taxonomy" id="543379"/>
    <lineage>
        <taxon>Eukaryota</taxon>
        <taxon>Metazoa</taxon>
        <taxon>Ecdysozoa</taxon>
        <taxon>Arthropoda</taxon>
        <taxon>Hexapoda</taxon>
        <taxon>Insecta</taxon>
        <taxon>Pterygota</taxon>
        <taxon>Neoptera</taxon>
        <taxon>Endopterygota</taxon>
        <taxon>Hymenoptera</taxon>
        <taxon>Apocrita</taxon>
        <taxon>Proctotrupomorpha</taxon>
        <taxon>Chalcidoidea</taxon>
        <taxon>Pteromalidae</taxon>
        <taxon>Pteromalinae</taxon>
        <taxon>Trichomalopsis</taxon>
    </lineage>
</organism>
<reference evidence="1 2" key="1">
    <citation type="journal article" date="2017" name="Curr. Biol.">
        <title>The Evolution of Venom by Co-option of Single-Copy Genes.</title>
        <authorList>
            <person name="Martinson E.O."/>
            <person name="Mrinalini"/>
            <person name="Kelkar Y.D."/>
            <person name="Chang C.H."/>
            <person name="Werren J.H."/>
        </authorList>
    </citation>
    <scope>NUCLEOTIDE SEQUENCE [LARGE SCALE GENOMIC DNA]</scope>
    <source>
        <strain evidence="1 2">Alberta</strain>
        <tissue evidence="1">Whole body</tissue>
    </source>
</reference>
<dbReference type="EMBL" id="NNAY01003397">
    <property type="protein sequence ID" value="OXU19484.1"/>
    <property type="molecule type" value="Genomic_DNA"/>
</dbReference>
<dbReference type="AlphaFoldDB" id="A0A232EMA0"/>
<evidence type="ECO:0000313" key="2">
    <source>
        <dbReference type="Proteomes" id="UP000215335"/>
    </source>
</evidence>
<name>A0A232EMA0_9HYME</name>
<comment type="caution">
    <text evidence="1">The sequence shown here is derived from an EMBL/GenBank/DDBJ whole genome shotgun (WGS) entry which is preliminary data.</text>
</comment>
<sequence length="76" mass="8546">MLSENTKAYGRGSEIDSVDHVVSNASNIHKSVKSDLSAFMIHVKRLKREQVALKENKETLGLMLNKADMLPNQQHI</sequence>
<dbReference type="Proteomes" id="UP000215335">
    <property type="component" value="Unassembled WGS sequence"/>
</dbReference>
<protein>
    <submittedName>
        <fullName evidence="1">Uncharacterized protein</fullName>
    </submittedName>
</protein>
<keyword evidence="2" id="KW-1185">Reference proteome</keyword>
<gene>
    <name evidence="1" type="ORF">TSAR_006287</name>
</gene>
<proteinExistence type="predicted"/>